<keyword evidence="6 9" id="KW-0472">Membrane</keyword>
<protein>
    <submittedName>
        <fullName evidence="10">Oligopeptide:H+ symporter</fullName>
    </submittedName>
</protein>
<name>A0AAJ5WZN6_9CAUL</name>
<proteinExistence type="inferred from homology"/>
<keyword evidence="3 7" id="KW-0812">Transmembrane</keyword>
<evidence type="ECO:0000313" key="11">
    <source>
        <dbReference type="Proteomes" id="UP001213664"/>
    </source>
</evidence>
<evidence type="ECO:0000256" key="4">
    <source>
        <dbReference type="ARBA" id="ARBA00022856"/>
    </source>
</evidence>
<keyword evidence="4" id="KW-0653">Protein transport</keyword>
<feature type="transmembrane region" description="Helical" evidence="9">
    <location>
        <begin position="195"/>
        <end position="214"/>
    </location>
</feature>
<dbReference type="PROSITE" id="PS01022">
    <property type="entry name" value="PTR2_1"/>
    <property type="match status" value="1"/>
</dbReference>
<dbReference type="Proteomes" id="UP001213664">
    <property type="component" value="Chromosome"/>
</dbReference>
<dbReference type="InterPro" id="IPR018456">
    <property type="entry name" value="PTR2_symporter_CS"/>
</dbReference>
<gene>
    <name evidence="10" type="ORF">P0Y50_07175</name>
</gene>
<accession>A0AAJ5WZN6</accession>
<evidence type="ECO:0000256" key="7">
    <source>
        <dbReference type="RuleBase" id="RU003755"/>
    </source>
</evidence>
<comment type="similarity">
    <text evidence="2 7">Belongs to the major facilitator superfamily. Proton-dependent oligopeptide transporter (POT/PTR) (TC 2.A.17) family.</text>
</comment>
<feature type="transmembrane region" description="Helical" evidence="9">
    <location>
        <begin position="235"/>
        <end position="255"/>
    </location>
</feature>
<feature type="transmembrane region" description="Helical" evidence="9">
    <location>
        <begin position="74"/>
        <end position="93"/>
    </location>
</feature>
<evidence type="ECO:0000313" key="10">
    <source>
        <dbReference type="EMBL" id="WEK41381.1"/>
    </source>
</evidence>
<keyword evidence="5 9" id="KW-1133">Transmembrane helix</keyword>
<feature type="transmembrane region" description="Helical" evidence="9">
    <location>
        <begin position="499"/>
        <end position="520"/>
    </location>
</feature>
<dbReference type="AlphaFoldDB" id="A0AAJ5WZN6"/>
<dbReference type="InterPro" id="IPR000109">
    <property type="entry name" value="POT_fam"/>
</dbReference>
<feature type="transmembrane region" description="Helical" evidence="9">
    <location>
        <begin position="261"/>
        <end position="280"/>
    </location>
</feature>
<sequence length="643" mass="68724">MNIVVALGLIITFATGVPVMMQIFKNHPRGLIILFFAEMWERFSYYGMRGILIFFLTQHFLFDDAMAGSTYGSYTSLVYLLPLLGGIMADRFIGTRKAVAFGALLLVAGHGMMAFEGRPATETLTYAGQTYQIDAEGRGAARDVSIVVDGQKYKFEPAENGLAIQGLPAASTLPAVIPTADYKIETTRDLAGVNVFYLAVSLIIMGVGFLKPNISTIVGQLYPQGDPRRDSGFTLYYYGINLGAFWAAVLCGLLGQTVGWWAGFGLAGVGMALGWVVFMLGKPLLQGKGEPPAEANLNKPVLGPINREWSIYLASILGVGVVWFMVQRNALVGWVLAAATVASLLFILYVIVKVCESKAQRERMMLALVLIFGSVVFFTLFEQAGTSLNLFADRNVDLSITPHAFQFLGMTVGTPAQLAAAGITPSGMWIDATITAAQTQSFNAGFILIFAPIMAALWAFLAKRNLDPNPTMKFGLGLLQVGLGFMVVVWGAGMASSAFQMPLLLLGLLYLFHTTGELFLSPVGLSEITKLSMAKVVSFMMAVWFLASSIAQYVGGLIAGMAGTETVGGQVLNPGLALQTSLEVFKLLGLWGMGIGIAFIAISFVIKGWSHGANSGGDHPGPALNDRGQEDGNLAAPRTSTVG</sequence>
<evidence type="ECO:0000256" key="1">
    <source>
        <dbReference type="ARBA" id="ARBA00004141"/>
    </source>
</evidence>
<dbReference type="CDD" id="cd17346">
    <property type="entry name" value="MFS_DtpA_like"/>
    <property type="match status" value="1"/>
</dbReference>
<dbReference type="PROSITE" id="PS01023">
    <property type="entry name" value="PTR2_2"/>
    <property type="match status" value="1"/>
</dbReference>
<dbReference type="SUPFAM" id="SSF103473">
    <property type="entry name" value="MFS general substrate transporter"/>
    <property type="match status" value="1"/>
</dbReference>
<evidence type="ECO:0000256" key="5">
    <source>
        <dbReference type="ARBA" id="ARBA00022989"/>
    </source>
</evidence>
<dbReference type="EMBL" id="CP119326">
    <property type="protein sequence ID" value="WEK41381.1"/>
    <property type="molecule type" value="Genomic_DNA"/>
</dbReference>
<dbReference type="InterPro" id="IPR005279">
    <property type="entry name" value="Dipep/tripep_permease"/>
</dbReference>
<dbReference type="Pfam" id="PF00854">
    <property type="entry name" value="PTR2"/>
    <property type="match status" value="2"/>
</dbReference>
<feature type="transmembrane region" description="Helical" evidence="9">
    <location>
        <begin position="6"/>
        <end position="24"/>
    </location>
</feature>
<dbReference type="Gene3D" id="1.20.1250.20">
    <property type="entry name" value="MFS general substrate transporter like domains"/>
    <property type="match status" value="2"/>
</dbReference>
<feature type="transmembrane region" description="Helical" evidence="9">
    <location>
        <begin position="474"/>
        <end position="493"/>
    </location>
</feature>
<dbReference type="InterPro" id="IPR036259">
    <property type="entry name" value="MFS_trans_sf"/>
</dbReference>
<reference evidence="10" key="1">
    <citation type="submission" date="2023-03" db="EMBL/GenBank/DDBJ databases">
        <title>Andean soil-derived lignocellulolytic bacterial consortium as a source of novel taxa and putative plastic-active enzymes.</title>
        <authorList>
            <person name="Diaz-Garcia L."/>
            <person name="Chuvochina M."/>
            <person name="Feuerriegel G."/>
            <person name="Bunk B."/>
            <person name="Sproer C."/>
            <person name="Streit W.R."/>
            <person name="Rodriguez L.M."/>
            <person name="Overmann J."/>
            <person name="Jimenez D.J."/>
        </authorList>
    </citation>
    <scope>NUCLEOTIDE SEQUENCE</scope>
    <source>
        <strain evidence="10">MAG 833</strain>
    </source>
</reference>
<evidence type="ECO:0000256" key="6">
    <source>
        <dbReference type="ARBA" id="ARBA00023136"/>
    </source>
</evidence>
<feature type="region of interest" description="Disordered" evidence="8">
    <location>
        <begin position="617"/>
        <end position="643"/>
    </location>
</feature>
<evidence type="ECO:0000256" key="3">
    <source>
        <dbReference type="ARBA" id="ARBA00022692"/>
    </source>
</evidence>
<dbReference type="PANTHER" id="PTHR11654">
    <property type="entry name" value="OLIGOPEPTIDE TRANSPORTER-RELATED"/>
    <property type="match status" value="1"/>
</dbReference>
<evidence type="ECO:0000256" key="8">
    <source>
        <dbReference type="SAM" id="MobiDB-lite"/>
    </source>
</evidence>
<feature type="transmembrane region" description="Helical" evidence="9">
    <location>
        <begin position="364"/>
        <end position="381"/>
    </location>
</feature>
<feature type="transmembrane region" description="Helical" evidence="9">
    <location>
        <begin position="541"/>
        <end position="564"/>
    </location>
</feature>
<evidence type="ECO:0000256" key="2">
    <source>
        <dbReference type="ARBA" id="ARBA00005982"/>
    </source>
</evidence>
<comment type="subcellular location">
    <subcellularLocation>
        <location evidence="1 7">Membrane</location>
        <topology evidence="1 7">Multi-pass membrane protein</topology>
    </subcellularLocation>
</comment>
<feature type="transmembrane region" description="Helical" evidence="9">
    <location>
        <begin position="442"/>
        <end position="462"/>
    </location>
</feature>
<dbReference type="GO" id="GO:0016020">
    <property type="term" value="C:membrane"/>
    <property type="evidence" value="ECO:0007669"/>
    <property type="project" value="UniProtKB-SubCell"/>
</dbReference>
<dbReference type="GO" id="GO:0006857">
    <property type="term" value="P:oligopeptide transport"/>
    <property type="evidence" value="ECO:0007669"/>
    <property type="project" value="InterPro"/>
</dbReference>
<dbReference type="NCBIfam" id="TIGR00924">
    <property type="entry name" value="yjdL_sub1_fam"/>
    <property type="match status" value="1"/>
</dbReference>
<feature type="transmembrane region" description="Helical" evidence="9">
    <location>
        <begin position="332"/>
        <end position="352"/>
    </location>
</feature>
<organism evidence="10 11">
    <name type="scientific">Candidatus Brevundimonas colombiensis</name>
    <dbReference type="NCBI Taxonomy" id="3121376"/>
    <lineage>
        <taxon>Bacteria</taxon>
        <taxon>Pseudomonadati</taxon>
        <taxon>Pseudomonadota</taxon>
        <taxon>Alphaproteobacteria</taxon>
        <taxon>Caulobacterales</taxon>
        <taxon>Caulobacteraceae</taxon>
        <taxon>Brevundimonas</taxon>
    </lineage>
</organism>
<keyword evidence="4" id="KW-0571">Peptide transport</keyword>
<keyword evidence="7" id="KW-0813">Transport</keyword>
<feature type="transmembrane region" description="Helical" evidence="9">
    <location>
        <begin position="584"/>
        <end position="606"/>
    </location>
</feature>
<evidence type="ECO:0000256" key="9">
    <source>
        <dbReference type="SAM" id="Phobius"/>
    </source>
</evidence>
<dbReference type="GO" id="GO:1904680">
    <property type="term" value="F:peptide transmembrane transporter activity"/>
    <property type="evidence" value="ECO:0007669"/>
    <property type="project" value="InterPro"/>
</dbReference>